<dbReference type="KEGG" id="pma:Pro_0697"/>
<evidence type="ECO:0000313" key="3">
    <source>
        <dbReference type="Proteomes" id="UP000001420"/>
    </source>
</evidence>
<proteinExistence type="predicted"/>
<evidence type="ECO:0000313" key="2">
    <source>
        <dbReference type="EMBL" id="AAP99741.1"/>
    </source>
</evidence>
<dbReference type="EMBL" id="AE017126">
    <property type="protein sequence ID" value="AAP99741.1"/>
    <property type="molecule type" value="Genomic_DNA"/>
</dbReference>
<keyword evidence="1" id="KW-0472">Membrane</keyword>
<sequence length="59" mass="6989">MLLSPLFAMYGQPGIPWDFFLLTFFHALFVIPVHIVLFRWRAKDGYSSFYAKDIYVVKD</sequence>
<reference evidence="2 3" key="1">
    <citation type="journal article" date="2003" name="Proc. Natl. Acad. Sci. U.S.A.">
        <title>Genome sequence of the cyanobacterium Prochlorococcus marinus SS120, a nearly minimal oxyphototrophic genome.</title>
        <authorList>
            <person name="Dufresne A."/>
            <person name="Salanoubat M."/>
            <person name="Partensky F."/>
            <person name="Artiguenave F."/>
            <person name="Axmann I.M."/>
            <person name="Barbe V."/>
            <person name="Duprat S."/>
            <person name="Galperin M.Y."/>
            <person name="Koonin E.V."/>
            <person name="Le Gall F."/>
            <person name="Makarova K.S."/>
            <person name="Ostrowski M."/>
            <person name="Oztas S."/>
            <person name="Robert C."/>
            <person name="Rogozin I.B."/>
            <person name="Scanlan D.J."/>
            <person name="Tandeau de Marsac N."/>
            <person name="Weissenbach J."/>
            <person name="Wincker P."/>
            <person name="Wolf Y.I."/>
            <person name="Hess W.R."/>
        </authorList>
    </citation>
    <scope>NUCLEOTIDE SEQUENCE [LARGE SCALE GENOMIC DNA]</scope>
    <source>
        <strain evidence="3">SARG / CCMP1375 / SS120</strain>
    </source>
</reference>
<dbReference type="eggNOG" id="ENOG5030M9B">
    <property type="taxonomic scope" value="Bacteria"/>
</dbReference>
<dbReference type="EnsemblBacteria" id="AAP99741">
    <property type="protein sequence ID" value="AAP99741"/>
    <property type="gene ID" value="Pro_0697"/>
</dbReference>
<name>Q7VCP3_PROMA</name>
<gene>
    <name evidence="2" type="ordered locus">Pro_0697</name>
</gene>
<keyword evidence="1" id="KW-0812">Transmembrane</keyword>
<dbReference type="AlphaFoldDB" id="Q7VCP3"/>
<dbReference type="Proteomes" id="UP000001420">
    <property type="component" value="Chromosome"/>
</dbReference>
<protein>
    <submittedName>
        <fullName evidence="2">Uncharacterized protein</fullName>
    </submittedName>
</protein>
<dbReference type="HOGENOM" id="CLU_2956984_0_0_3"/>
<feature type="transmembrane region" description="Helical" evidence="1">
    <location>
        <begin position="20"/>
        <end position="40"/>
    </location>
</feature>
<keyword evidence="3" id="KW-1185">Reference proteome</keyword>
<dbReference type="OrthoDB" id="541817at2"/>
<evidence type="ECO:0000256" key="1">
    <source>
        <dbReference type="SAM" id="Phobius"/>
    </source>
</evidence>
<organism evidence="2 3">
    <name type="scientific">Prochlorococcus marinus (strain SARG / CCMP1375 / SS120)</name>
    <dbReference type="NCBI Taxonomy" id="167539"/>
    <lineage>
        <taxon>Bacteria</taxon>
        <taxon>Bacillati</taxon>
        <taxon>Cyanobacteriota</taxon>
        <taxon>Cyanophyceae</taxon>
        <taxon>Synechococcales</taxon>
        <taxon>Prochlorococcaceae</taxon>
        <taxon>Prochlorococcus</taxon>
    </lineage>
</organism>
<keyword evidence="1" id="KW-1133">Transmembrane helix</keyword>
<accession>Q7VCP3</accession>
<dbReference type="PATRIC" id="fig|167539.5.peg.734"/>